<reference evidence="1" key="1">
    <citation type="journal article" date="2019" name="bioRxiv">
        <title>The Genome of the Zebra Mussel, Dreissena polymorpha: A Resource for Invasive Species Research.</title>
        <authorList>
            <person name="McCartney M.A."/>
            <person name="Auch B."/>
            <person name="Kono T."/>
            <person name="Mallez S."/>
            <person name="Zhang Y."/>
            <person name="Obille A."/>
            <person name="Becker A."/>
            <person name="Abrahante J.E."/>
            <person name="Garbe J."/>
            <person name="Badalamenti J.P."/>
            <person name="Herman A."/>
            <person name="Mangelson H."/>
            <person name="Liachko I."/>
            <person name="Sullivan S."/>
            <person name="Sone E.D."/>
            <person name="Koren S."/>
            <person name="Silverstein K.A.T."/>
            <person name="Beckman K.B."/>
            <person name="Gohl D.M."/>
        </authorList>
    </citation>
    <scope>NUCLEOTIDE SEQUENCE</scope>
    <source>
        <strain evidence="1">Duluth1</strain>
        <tissue evidence="1">Whole animal</tissue>
    </source>
</reference>
<proteinExistence type="predicted"/>
<accession>A0A9D4MZD0</accession>
<evidence type="ECO:0008006" key="3">
    <source>
        <dbReference type="Google" id="ProtNLM"/>
    </source>
</evidence>
<sequence>MKLKLKDGSEMLITANIVPTIAGTTAKMPLAIYKKDVFKSLTRYLKLADQVPVKTEFGTIDLMIGNDFYLDIIQNERIQIEDGLYLLSSKLGWIVTGRTDGNGAIDDMSMLILTPGRTLNDSCLFSEVDSSLPNKPDIENFRNMETIGITDSALLSRDETTTKHLQDNIKFEDVRYSVTWP</sequence>
<dbReference type="AlphaFoldDB" id="A0A9D4MZD0"/>
<keyword evidence="2" id="KW-1185">Reference proteome</keyword>
<dbReference type="EMBL" id="JAIWYP010000001">
    <property type="protein sequence ID" value="KAH3886130.1"/>
    <property type="molecule type" value="Genomic_DNA"/>
</dbReference>
<evidence type="ECO:0000313" key="2">
    <source>
        <dbReference type="Proteomes" id="UP000828390"/>
    </source>
</evidence>
<dbReference type="Proteomes" id="UP000828390">
    <property type="component" value="Unassembled WGS sequence"/>
</dbReference>
<reference evidence="1" key="2">
    <citation type="submission" date="2020-11" db="EMBL/GenBank/DDBJ databases">
        <authorList>
            <person name="McCartney M.A."/>
            <person name="Auch B."/>
            <person name="Kono T."/>
            <person name="Mallez S."/>
            <person name="Becker A."/>
            <person name="Gohl D.M."/>
            <person name="Silverstein K.A.T."/>
            <person name="Koren S."/>
            <person name="Bechman K.B."/>
            <person name="Herman A."/>
            <person name="Abrahante J.E."/>
            <person name="Garbe J."/>
        </authorList>
    </citation>
    <scope>NUCLEOTIDE SEQUENCE</scope>
    <source>
        <strain evidence="1">Duluth1</strain>
        <tissue evidence="1">Whole animal</tissue>
    </source>
</reference>
<name>A0A9D4MZD0_DREPO</name>
<comment type="caution">
    <text evidence="1">The sequence shown here is derived from an EMBL/GenBank/DDBJ whole genome shotgun (WGS) entry which is preliminary data.</text>
</comment>
<organism evidence="1 2">
    <name type="scientific">Dreissena polymorpha</name>
    <name type="common">Zebra mussel</name>
    <name type="synonym">Mytilus polymorpha</name>
    <dbReference type="NCBI Taxonomy" id="45954"/>
    <lineage>
        <taxon>Eukaryota</taxon>
        <taxon>Metazoa</taxon>
        <taxon>Spiralia</taxon>
        <taxon>Lophotrochozoa</taxon>
        <taxon>Mollusca</taxon>
        <taxon>Bivalvia</taxon>
        <taxon>Autobranchia</taxon>
        <taxon>Heteroconchia</taxon>
        <taxon>Euheterodonta</taxon>
        <taxon>Imparidentia</taxon>
        <taxon>Neoheterodontei</taxon>
        <taxon>Myida</taxon>
        <taxon>Dreissenoidea</taxon>
        <taxon>Dreissenidae</taxon>
        <taxon>Dreissena</taxon>
    </lineage>
</organism>
<evidence type="ECO:0000313" key="1">
    <source>
        <dbReference type="EMBL" id="KAH3886130.1"/>
    </source>
</evidence>
<protein>
    <recommendedName>
        <fullName evidence="3">Peptidase aspartic putative domain-containing protein</fullName>
    </recommendedName>
</protein>
<gene>
    <name evidence="1" type="ORF">DPMN_010131</name>
</gene>